<sequence length="159" mass="18647">MLDRLLGYYDQLLTRTIIMTSLYTVQLFTQDEQTVTTDWENFKQFGIFQLQTYPEDRPKEPVPLPNIQAATVNKVIEYCEQHRDDEPYSENTPIRHTEWDKAFIASLSREEIFEVILAGNYLDMKPMLNLGCKQVANMIKNKTPDEIRDVFNIVARPPE</sequence>
<evidence type="ECO:0000259" key="5">
    <source>
        <dbReference type="Pfam" id="PF03931"/>
    </source>
</evidence>
<dbReference type="InterPro" id="IPR011333">
    <property type="entry name" value="SKP1/BTB/POZ_sf"/>
</dbReference>
<protein>
    <recommendedName>
        <fullName evidence="3">E3 ubiquitin ligase complex SCF subunit</fullName>
    </recommendedName>
</protein>
<dbReference type="Proteomes" id="UP000663850">
    <property type="component" value="Unassembled WGS sequence"/>
</dbReference>
<keyword evidence="2 3" id="KW-0833">Ubl conjugation pathway</keyword>
<dbReference type="SUPFAM" id="SSF54695">
    <property type="entry name" value="POZ domain"/>
    <property type="match status" value="1"/>
</dbReference>
<dbReference type="GO" id="GO:0006511">
    <property type="term" value="P:ubiquitin-dependent protein catabolic process"/>
    <property type="evidence" value="ECO:0007669"/>
    <property type="project" value="InterPro"/>
</dbReference>
<comment type="subunit">
    <text evidence="3">Component of the SCF (SKP1-CUL1-F-box protein) E3 ubiquitin ligase complexes.</text>
</comment>
<evidence type="ECO:0000256" key="2">
    <source>
        <dbReference type="ARBA" id="ARBA00022786"/>
    </source>
</evidence>
<dbReference type="GO" id="GO:0016567">
    <property type="term" value="P:protein ubiquitination"/>
    <property type="evidence" value="ECO:0007669"/>
    <property type="project" value="UniProtKB-UniPathway"/>
</dbReference>
<dbReference type="AlphaFoldDB" id="A0A8H3CTA1"/>
<evidence type="ECO:0000313" key="7">
    <source>
        <dbReference type="Proteomes" id="UP000663850"/>
    </source>
</evidence>
<gene>
    <name evidence="6" type="ORF">RDB_LOCUS92906</name>
</gene>
<dbReference type="InterPro" id="IPR016073">
    <property type="entry name" value="Skp1_comp_POZ"/>
</dbReference>
<accession>A0A8H3CTA1</accession>
<dbReference type="InterPro" id="IPR016072">
    <property type="entry name" value="Skp1_comp_dimer"/>
</dbReference>
<feature type="domain" description="SKP1 component POZ" evidence="5">
    <location>
        <begin position="58"/>
        <end position="84"/>
    </location>
</feature>
<evidence type="ECO:0000256" key="1">
    <source>
        <dbReference type="ARBA" id="ARBA00009993"/>
    </source>
</evidence>
<dbReference type="InterPro" id="IPR016897">
    <property type="entry name" value="SKP1"/>
</dbReference>
<organism evidence="6 7">
    <name type="scientific">Rhizoctonia solani</name>
    <dbReference type="NCBI Taxonomy" id="456999"/>
    <lineage>
        <taxon>Eukaryota</taxon>
        <taxon>Fungi</taxon>
        <taxon>Dikarya</taxon>
        <taxon>Basidiomycota</taxon>
        <taxon>Agaricomycotina</taxon>
        <taxon>Agaricomycetes</taxon>
        <taxon>Cantharellales</taxon>
        <taxon>Ceratobasidiaceae</taxon>
        <taxon>Rhizoctonia</taxon>
    </lineage>
</organism>
<evidence type="ECO:0000313" key="6">
    <source>
        <dbReference type="EMBL" id="CAE6498986.1"/>
    </source>
</evidence>
<evidence type="ECO:0000259" key="4">
    <source>
        <dbReference type="Pfam" id="PF01466"/>
    </source>
</evidence>
<dbReference type="EMBL" id="CAJMWZ010004997">
    <property type="protein sequence ID" value="CAE6498986.1"/>
    <property type="molecule type" value="Genomic_DNA"/>
</dbReference>
<feature type="domain" description="SKP1 component dimerisation" evidence="4">
    <location>
        <begin position="125"/>
        <end position="154"/>
    </location>
</feature>
<reference evidence="6" key="1">
    <citation type="submission" date="2021-01" db="EMBL/GenBank/DDBJ databases">
        <authorList>
            <person name="Kaushik A."/>
        </authorList>
    </citation>
    <scope>NUCLEOTIDE SEQUENCE</scope>
    <source>
        <strain evidence="6">Type strain: AG8-Rh-89/</strain>
    </source>
</reference>
<dbReference type="Pfam" id="PF03931">
    <property type="entry name" value="Skp1_POZ"/>
    <property type="match status" value="1"/>
</dbReference>
<dbReference type="InterPro" id="IPR036296">
    <property type="entry name" value="SKP1-like_dim_sf"/>
</dbReference>
<evidence type="ECO:0000256" key="3">
    <source>
        <dbReference type="PIRNR" id="PIRNR028729"/>
    </source>
</evidence>
<name>A0A8H3CTA1_9AGAM</name>
<dbReference type="SMART" id="SM00512">
    <property type="entry name" value="Skp1"/>
    <property type="match status" value="1"/>
</dbReference>
<dbReference type="Gene3D" id="3.30.710.10">
    <property type="entry name" value="Potassium Channel Kv1.1, Chain A"/>
    <property type="match status" value="1"/>
</dbReference>
<dbReference type="Pfam" id="PF01466">
    <property type="entry name" value="Skp1"/>
    <property type="match status" value="1"/>
</dbReference>
<comment type="function">
    <text evidence="3">Essential component of the SCF (SKP1-CUL1-F-box protein) E3 ubiquitin ligase complexes, which mediate the ubiquitination and subsequent proteasomal degradation of target proteins.</text>
</comment>
<comment type="caution">
    <text evidence="6">The sequence shown here is derived from an EMBL/GenBank/DDBJ whole genome shotgun (WGS) entry which is preliminary data.</text>
</comment>
<dbReference type="PIRSF" id="PIRSF028729">
    <property type="entry name" value="E3_ubiquit_lig_SCF_Skp"/>
    <property type="match status" value="1"/>
</dbReference>
<comment type="similarity">
    <text evidence="1 3">Belongs to the SKP1 family.</text>
</comment>
<dbReference type="PANTHER" id="PTHR11165">
    <property type="entry name" value="SKP1"/>
    <property type="match status" value="1"/>
</dbReference>
<dbReference type="UniPathway" id="UPA00143"/>
<proteinExistence type="inferred from homology"/>
<comment type="pathway">
    <text evidence="3">Protein modification; protein ubiquitination.</text>
</comment>
<dbReference type="SUPFAM" id="SSF81382">
    <property type="entry name" value="Skp1 dimerisation domain-like"/>
    <property type="match status" value="1"/>
</dbReference>
<dbReference type="InterPro" id="IPR001232">
    <property type="entry name" value="SKP1-like"/>
</dbReference>